<dbReference type="EMBL" id="WIND01000002">
    <property type="protein sequence ID" value="MSU89087.1"/>
    <property type="molecule type" value="Genomic_DNA"/>
</dbReference>
<protein>
    <submittedName>
        <fullName evidence="2">Uncharacterized protein</fullName>
    </submittedName>
</protein>
<evidence type="ECO:0000313" key="3">
    <source>
        <dbReference type="Proteomes" id="UP000474957"/>
    </source>
</evidence>
<sequence length="116" mass="12978">MRNAIEWRTSFMDVDNGDTDPRHPPRPARSRRSFPMSPHRFGAAALFLALVAPDDRFMPHEHAGLLVGALPEYVICAAHLLFRSGIMAQLPGRRRPRPPAGSMGFDVSFRRPGRSC</sequence>
<dbReference type="Proteomes" id="UP000474957">
    <property type="component" value="Unassembled WGS sequence"/>
</dbReference>
<gene>
    <name evidence="2" type="ORF">GE300_05525</name>
</gene>
<reference evidence="2 3" key="1">
    <citation type="submission" date="2019-10" db="EMBL/GenBank/DDBJ databases">
        <title>Cognatihalovulum marinum gen. nov. sp. nov., a new member of the family Rhodobacteraceae isolated from deep seawater of the Northwest Indian Ocean.</title>
        <authorList>
            <person name="Ruan C."/>
            <person name="Wang J."/>
            <person name="Zheng X."/>
            <person name="Song L."/>
            <person name="Zhu Y."/>
            <person name="Huang Y."/>
            <person name="Lu Z."/>
            <person name="Du W."/>
            <person name="Huang L."/>
            <person name="Dai X."/>
        </authorList>
    </citation>
    <scope>NUCLEOTIDE SEQUENCE [LARGE SCALE GENOMIC DNA]</scope>
    <source>
        <strain evidence="2 3">2CG4</strain>
    </source>
</reference>
<keyword evidence="3" id="KW-1185">Reference proteome</keyword>
<proteinExistence type="predicted"/>
<evidence type="ECO:0000313" key="2">
    <source>
        <dbReference type="EMBL" id="MSU89087.1"/>
    </source>
</evidence>
<organism evidence="2 3">
    <name type="scientific">Halovulum marinum</name>
    <dbReference type="NCBI Taxonomy" id="2662447"/>
    <lineage>
        <taxon>Bacteria</taxon>
        <taxon>Pseudomonadati</taxon>
        <taxon>Pseudomonadota</taxon>
        <taxon>Alphaproteobacteria</taxon>
        <taxon>Rhodobacterales</taxon>
        <taxon>Paracoccaceae</taxon>
        <taxon>Halovulum</taxon>
    </lineage>
</organism>
<evidence type="ECO:0000256" key="1">
    <source>
        <dbReference type="SAM" id="MobiDB-lite"/>
    </source>
</evidence>
<dbReference type="AlphaFoldDB" id="A0A6L5YXW1"/>
<comment type="caution">
    <text evidence="2">The sequence shown here is derived from an EMBL/GenBank/DDBJ whole genome shotgun (WGS) entry which is preliminary data.</text>
</comment>
<feature type="region of interest" description="Disordered" evidence="1">
    <location>
        <begin position="1"/>
        <end position="36"/>
    </location>
</feature>
<feature type="region of interest" description="Disordered" evidence="1">
    <location>
        <begin position="91"/>
        <end position="116"/>
    </location>
</feature>
<accession>A0A6L5YXW1</accession>
<dbReference type="RefSeq" id="WP_154445539.1">
    <property type="nucleotide sequence ID" value="NZ_WIND01000002.1"/>
</dbReference>
<name>A0A6L5YXW1_9RHOB</name>